<organism evidence="1">
    <name type="scientific">Arundo donax</name>
    <name type="common">Giant reed</name>
    <name type="synonym">Donax arundinaceus</name>
    <dbReference type="NCBI Taxonomy" id="35708"/>
    <lineage>
        <taxon>Eukaryota</taxon>
        <taxon>Viridiplantae</taxon>
        <taxon>Streptophyta</taxon>
        <taxon>Embryophyta</taxon>
        <taxon>Tracheophyta</taxon>
        <taxon>Spermatophyta</taxon>
        <taxon>Magnoliopsida</taxon>
        <taxon>Liliopsida</taxon>
        <taxon>Poales</taxon>
        <taxon>Poaceae</taxon>
        <taxon>PACMAD clade</taxon>
        <taxon>Arundinoideae</taxon>
        <taxon>Arundineae</taxon>
        <taxon>Arundo</taxon>
    </lineage>
</organism>
<dbReference type="EMBL" id="GBRH01200320">
    <property type="protein sequence ID" value="JAD97575.1"/>
    <property type="molecule type" value="Transcribed_RNA"/>
</dbReference>
<evidence type="ECO:0000313" key="1">
    <source>
        <dbReference type="EMBL" id="JAD97575.1"/>
    </source>
</evidence>
<reference evidence="1" key="2">
    <citation type="journal article" date="2015" name="Data Brief">
        <title>Shoot transcriptome of the giant reed, Arundo donax.</title>
        <authorList>
            <person name="Barrero R.A."/>
            <person name="Guerrero F.D."/>
            <person name="Moolhuijzen P."/>
            <person name="Goolsby J.A."/>
            <person name="Tidwell J."/>
            <person name="Bellgard S.E."/>
            <person name="Bellgard M.I."/>
        </authorList>
    </citation>
    <scope>NUCLEOTIDE SEQUENCE</scope>
    <source>
        <tissue evidence="1">Shoot tissue taken approximately 20 cm above the soil surface</tissue>
    </source>
</reference>
<protein>
    <submittedName>
        <fullName evidence="1">Uncharacterized protein</fullName>
    </submittedName>
</protein>
<reference evidence="1" key="1">
    <citation type="submission" date="2014-09" db="EMBL/GenBank/DDBJ databases">
        <authorList>
            <person name="Magalhaes I.L.F."/>
            <person name="Oliveira U."/>
            <person name="Santos F.R."/>
            <person name="Vidigal T.H.D.A."/>
            <person name="Brescovit A.D."/>
            <person name="Santos A.J."/>
        </authorList>
    </citation>
    <scope>NUCLEOTIDE SEQUENCE</scope>
    <source>
        <tissue evidence="1">Shoot tissue taken approximately 20 cm above the soil surface</tissue>
    </source>
</reference>
<accession>A0A0A9EIB0</accession>
<proteinExistence type="predicted"/>
<dbReference type="AlphaFoldDB" id="A0A0A9EIB0"/>
<sequence>MGGTSAHKTQSCCQTIHHFNFPLGPSYFNFH</sequence>
<name>A0A0A9EIB0_ARUDO</name>